<keyword evidence="1" id="KW-0808">Transferase</keyword>
<keyword evidence="2" id="KW-1185">Reference proteome</keyword>
<dbReference type="GO" id="GO:0016301">
    <property type="term" value="F:kinase activity"/>
    <property type="evidence" value="ECO:0007669"/>
    <property type="project" value="UniProtKB-KW"/>
</dbReference>
<comment type="caution">
    <text evidence="1">The sequence shown here is derived from an EMBL/GenBank/DDBJ whole genome shotgun (WGS) entry which is preliminary data.</text>
</comment>
<evidence type="ECO:0000313" key="2">
    <source>
        <dbReference type="Proteomes" id="UP000439903"/>
    </source>
</evidence>
<evidence type="ECO:0000313" key="1">
    <source>
        <dbReference type="EMBL" id="KAF0479010.1"/>
    </source>
</evidence>
<organism evidence="1 2">
    <name type="scientific">Gigaspora margarita</name>
    <dbReference type="NCBI Taxonomy" id="4874"/>
    <lineage>
        <taxon>Eukaryota</taxon>
        <taxon>Fungi</taxon>
        <taxon>Fungi incertae sedis</taxon>
        <taxon>Mucoromycota</taxon>
        <taxon>Glomeromycotina</taxon>
        <taxon>Glomeromycetes</taxon>
        <taxon>Diversisporales</taxon>
        <taxon>Gigasporaceae</taxon>
        <taxon>Gigaspora</taxon>
    </lineage>
</organism>
<dbReference type="AlphaFoldDB" id="A0A8H4EFV1"/>
<reference evidence="1 2" key="1">
    <citation type="journal article" date="2019" name="Environ. Microbiol.">
        <title>At the nexus of three kingdoms: the genome of the mycorrhizal fungus Gigaspora margarita provides insights into plant, endobacterial and fungal interactions.</title>
        <authorList>
            <person name="Venice F."/>
            <person name="Ghignone S."/>
            <person name="Salvioli di Fossalunga A."/>
            <person name="Amselem J."/>
            <person name="Novero M."/>
            <person name="Xianan X."/>
            <person name="Sedzielewska Toro K."/>
            <person name="Morin E."/>
            <person name="Lipzen A."/>
            <person name="Grigoriev I.V."/>
            <person name="Henrissat B."/>
            <person name="Martin F.M."/>
            <person name="Bonfante P."/>
        </authorList>
    </citation>
    <scope>NUCLEOTIDE SEQUENCE [LARGE SCALE GENOMIC DNA]</scope>
    <source>
        <strain evidence="1 2">BEG34</strain>
    </source>
</reference>
<dbReference type="OrthoDB" id="381190at2759"/>
<dbReference type="Proteomes" id="UP000439903">
    <property type="component" value="Unassembled WGS sequence"/>
</dbReference>
<protein>
    <submittedName>
        <fullName evidence="1">DNA-dependent protein kinase catalytic subunit</fullName>
    </submittedName>
</protein>
<accession>A0A8H4EFV1</accession>
<keyword evidence="1" id="KW-0418">Kinase</keyword>
<dbReference type="EMBL" id="WTPW01000795">
    <property type="protein sequence ID" value="KAF0479010.1"/>
    <property type="molecule type" value="Genomic_DNA"/>
</dbReference>
<proteinExistence type="predicted"/>
<sequence>MTDEFKKVQMKDIETQMKNHVTESETYATLAAVLDNDENRDIAFSSTSKSALYPHKHSKIFVKFAKFCDYYLRNLVSTDGNQKEVYFDSEQYASTIVQYGLKAMEECSKEASELFPRLLQIISIYDNAQSTFKQSVVIWPYVEIYSLDSSDCRHFRQAYCSMRFSNIVQSGIAIPQKPILSIENWL</sequence>
<name>A0A8H4EFV1_GIGMA</name>
<gene>
    <name evidence="1" type="ORF">F8M41_023918</name>
</gene>